<gene>
    <name evidence="2" type="ORF">ING2E5B_1306</name>
</gene>
<feature type="signal peptide" evidence="1">
    <location>
        <begin position="1"/>
        <end position="22"/>
    </location>
</feature>
<keyword evidence="1" id="KW-0732">Signal</keyword>
<dbReference type="STRING" id="1562970.ING2E5B_1306"/>
<sequence length="202" mass="22823">MNKYKFIISAFLFTFACHSLNAQSHGIIVGTTYGDFKTKIASMSDIKFNKQYSFNFLVGYGYNHSFNNRLELGSSLIYSQQKAVKTSGYGVVGDDPSVNNYNFKTHYLALEEVIKYRITDHIKVGVGAAPTWHMKMTLWDDNEVSPIIDIPLLLQTEVETKYADIRLSYKLGTFNLLKNSIIDSAHHSVISLSLFIPFGVVK</sequence>
<proteinExistence type="predicted"/>
<organism evidence="2 3">
    <name type="scientific">Fermentimonas caenicola</name>
    <dbReference type="NCBI Taxonomy" id="1562970"/>
    <lineage>
        <taxon>Bacteria</taxon>
        <taxon>Pseudomonadati</taxon>
        <taxon>Bacteroidota</taxon>
        <taxon>Bacteroidia</taxon>
        <taxon>Bacteroidales</taxon>
        <taxon>Dysgonomonadaceae</taxon>
        <taxon>Fermentimonas</taxon>
    </lineage>
</organism>
<evidence type="ECO:0000313" key="2">
    <source>
        <dbReference type="EMBL" id="CEA16056.1"/>
    </source>
</evidence>
<dbReference type="KEGG" id="pbt:ING2E5B_1306"/>
<dbReference type="AlphaFoldDB" id="A0A098C0U9"/>
<protein>
    <submittedName>
        <fullName evidence="2">Putative secreted protein</fullName>
    </submittedName>
</protein>
<dbReference type="EMBL" id="LN515532">
    <property type="protein sequence ID" value="CEA16056.1"/>
    <property type="molecule type" value="Genomic_DNA"/>
</dbReference>
<keyword evidence="3" id="KW-1185">Reference proteome</keyword>
<feature type="chain" id="PRO_5030003006" evidence="1">
    <location>
        <begin position="23"/>
        <end position="202"/>
    </location>
</feature>
<evidence type="ECO:0000313" key="3">
    <source>
        <dbReference type="Proteomes" id="UP000032417"/>
    </source>
</evidence>
<dbReference type="HOGENOM" id="CLU_1353612_0_0_10"/>
<dbReference type="OrthoDB" id="1098353at2"/>
<reference evidence="2 3" key="1">
    <citation type="submission" date="2014-08" db="EMBL/GenBank/DDBJ databases">
        <authorList>
            <person name="Wibberg D."/>
        </authorList>
    </citation>
    <scope>NUCLEOTIDE SEQUENCE [LARGE SCALE GENOMIC DNA]</scope>
    <source>
        <strain evidence="3">ING2-E5B</strain>
    </source>
</reference>
<evidence type="ECO:0000256" key="1">
    <source>
        <dbReference type="SAM" id="SignalP"/>
    </source>
</evidence>
<name>A0A098C0U9_9BACT</name>
<dbReference type="PROSITE" id="PS51257">
    <property type="entry name" value="PROKAR_LIPOPROTEIN"/>
    <property type="match status" value="1"/>
</dbReference>
<accession>A0A098C0U9</accession>
<dbReference type="Proteomes" id="UP000032417">
    <property type="component" value="Chromosome 1"/>
</dbReference>